<dbReference type="GO" id="GO:0005975">
    <property type="term" value="P:carbohydrate metabolic process"/>
    <property type="evidence" value="ECO:0007669"/>
    <property type="project" value="InterPro"/>
</dbReference>
<evidence type="ECO:0000256" key="4">
    <source>
        <dbReference type="RuleBase" id="RU361169"/>
    </source>
</evidence>
<dbReference type="RefSeq" id="WP_108826174.1">
    <property type="nucleotide sequence ID" value="NZ_CP023004.1"/>
</dbReference>
<evidence type="ECO:0000256" key="1">
    <source>
        <dbReference type="ARBA" id="ARBA00008834"/>
    </source>
</evidence>
<dbReference type="InterPro" id="IPR012334">
    <property type="entry name" value="Pectin_lyas_fold"/>
</dbReference>
<dbReference type="InterPro" id="IPR000743">
    <property type="entry name" value="Glyco_hydro_28"/>
</dbReference>
<dbReference type="KEGG" id="elut:CKA38_14315"/>
<sequence length="576" mass="61773">MPTKSVALNDATSARPLQSPITRRDWLTRAAAPALAAGLAYPLVAGAGTTATGTVGAPPASDIRAPHFFDIRAYGAIGDGVTLNTAAIQAAIDAAHEANGGVVLVPSGTFLSGTLELKSNVTLHLATQGKILGSTRAEDYHAGRAIPRGNGNIVFISAADAENITIEGNGTIDGNGRAFYTGRGDNTGPGQNSADGYYQRPHLLIFSRCKNLRIRDAFLTAAAYHGVRILNCERVYLDNVRVHNRVNKNNDGFHIVSSRYVHINGCDVTCQDDACALFGSNKYVTVANSTFSTRWSIFRFGGGEAENITISNCVIYETYGCAIKMSCRANSRFENISFSNIIMRDVTGPISIGLDSVRRRQRPGDAQRPLIPGKVRNISFSHIRGTVVAHGRQFADMHWEQGYRPGEDRTCITLNGVGNDFLENISLNDVHFTFEGGGTEAESRLRDVPQIAGEYFEIGDRPAHGVYARNVRGLTLDNIRIETVKPDLRPAVVLDNVSDAALLNIAAQGNVNAPSTLRCIQTTDTLISAPRLLTPAAVYLAVEGERSAAITLEGGDLRKAAKKITHDRGATPSATA</sequence>
<dbReference type="PANTHER" id="PTHR31339">
    <property type="entry name" value="PECTIN LYASE-RELATED"/>
    <property type="match status" value="1"/>
</dbReference>
<name>A0A2U8E631_9BACT</name>
<dbReference type="InterPro" id="IPR051801">
    <property type="entry name" value="GH28_Enzymes"/>
</dbReference>
<dbReference type="InterPro" id="IPR006311">
    <property type="entry name" value="TAT_signal"/>
</dbReference>
<comment type="similarity">
    <text evidence="1 4">Belongs to the glycosyl hydrolase 28 family.</text>
</comment>
<dbReference type="GO" id="GO:0004650">
    <property type="term" value="F:polygalacturonase activity"/>
    <property type="evidence" value="ECO:0007669"/>
    <property type="project" value="InterPro"/>
</dbReference>
<dbReference type="SUPFAM" id="SSF51126">
    <property type="entry name" value="Pectin lyase-like"/>
    <property type="match status" value="1"/>
</dbReference>
<dbReference type="AlphaFoldDB" id="A0A2U8E631"/>
<dbReference type="OrthoDB" id="9795222at2"/>
<accession>A0A2U8E631</accession>
<proteinExistence type="inferred from homology"/>
<evidence type="ECO:0000256" key="3">
    <source>
        <dbReference type="ARBA" id="ARBA00023295"/>
    </source>
</evidence>
<dbReference type="SMART" id="SM00710">
    <property type="entry name" value="PbH1"/>
    <property type="match status" value="5"/>
</dbReference>
<dbReference type="InterPro" id="IPR011050">
    <property type="entry name" value="Pectin_lyase_fold/virulence"/>
</dbReference>
<reference evidence="5 6" key="1">
    <citation type="journal article" date="2018" name="Syst. Appl. Microbiol.">
        <title>Ereboglobus luteus gen. nov. sp. nov. from cockroach guts, and new insights into the oxygen relationship of the genera Opitutus and Didymococcus (Verrucomicrobia: Opitutaceae).</title>
        <authorList>
            <person name="Tegtmeier D."/>
            <person name="Belitz A."/>
            <person name="Radek R."/>
            <person name="Heimerl T."/>
            <person name="Brune A."/>
        </authorList>
    </citation>
    <scope>NUCLEOTIDE SEQUENCE [LARGE SCALE GENOMIC DNA]</scope>
    <source>
        <strain evidence="5 6">Ho45</strain>
    </source>
</reference>
<dbReference type="PROSITE" id="PS51318">
    <property type="entry name" value="TAT"/>
    <property type="match status" value="1"/>
</dbReference>
<dbReference type="EMBL" id="CP023004">
    <property type="protein sequence ID" value="AWI10270.1"/>
    <property type="molecule type" value="Genomic_DNA"/>
</dbReference>
<evidence type="ECO:0000256" key="2">
    <source>
        <dbReference type="ARBA" id="ARBA00022801"/>
    </source>
</evidence>
<gene>
    <name evidence="5" type="ORF">CKA38_14315</name>
</gene>
<keyword evidence="6" id="KW-1185">Reference proteome</keyword>
<dbReference type="Pfam" id="PF00295">
    <property type="entry name" value="Glyco_hydro_28"/>
    <property type="match status" value="1"/>
</dbReference>
<evidence type="ECO:0000313" key="5">
    <source>
        <dbReference type="EMBL" id="AWI10270.1"/>
    </source>
</evidence>
<dbReference type="PANTHER" id="PTHR31339:SF9">
    <property type="entry name" value="PLASMIN AND FIBRONECTIN-BINDING PROTEIN A"/>
    <property type="match status" value="1"/>
</dbReference>
<protein>
    <submittedName>
        <fullName evidence="5">Glycoside hydrolase</fullName>
    </submittedName>
</protein>
<keyword evidence="2 4" id="KW-0378">Hydrolase</keyword>
<dbReference type="InterPro" id="IPR006626">
    <property type="entry name" value="PbH1"/>
</dbReference>
<dbReference type="Proteomes" id="UP000244896">
    <property type="component" value="Chromosome"/>
</dbReference>
<keyword evidence="3 4" id="KW-0326">Glycosidase</keyword>
<evidence type="ECO:0000313" key="6">
    <source>
        <dbReference type="Proteomes" id="UP000244896"/>
    </source>
</evidence>
<dbReference type="Gene3D" id="2.160.20.10">
    <property type="entry name" value="Single-stranded right-handed beta-helix, Pectin lyase-like"/>
    <property type="match status" value="1"/>
</dbReference>
<organism evidence="5 6">
    <name type="scientific">Ereboglobus luteus</name>
    <dbReference type="NCBI Taxonomy" id="1796921"/>
    <lineage>
        <taxon>Bacteria</taxon>
        <taxon>Pseudomonadati</taxon>
        <taxon>Verrucomicrobiota</taxon>
        <taxon>Opitutia</taxon>
        <taxon>Opitutales</taxon>
        <taxon>Opitutaceae</taxon>
        <taxon>Ereboglobus</taxon>
    </lineage>
</organism>